<dbReference type="RefSeq" id="WP_086621694.1">
    <property type="nucleotide sequence ID" value="NZ_CP021323.1"/>
</dbReference>
<dbReference type="InterPro" id="IPR036259">
    <property type="entry name" value="MFS_trans_sf"/>
</dbReference>
<feature type="transmembrane region" description="Helical" evidence="1">
    <location>
        <begin position="300"/>
        <end position="319"/>
    </location>
</feature>
<accession>A0A2Z2H6N0</accession>
<feature type="transmembrane region" description="Helical" evidence="1">
    <location>
        <begin position="44"/>
        <end position="63"/>
    </location>
</feature>
<feature type="transmembrane region" description="Helical" evidence="1">
    <location>
        <begin position="240"/>
        <end position="260"/>
    </location>
</feature>
<dbReference type="Proteomes" id="UP000250025">
    <property type="component" value="Chromosome"/>
</dbReference>
<reference evidence="2 3" key="1">
    <citation type="journal article" date="2017" name="Int. J. Syst. Evol. Microbiol.">
        <title>Kushneria konosiri sp. nov., isolated from the Korean salt-fermented seafood Daemi-jeot.</title>
        <authorList>
            <person name="Yun J.H."/>
            <person name="Park S.K."/>
            <person name="Lee J.Y."/>
            <person name="Jung M.J."/>
            <person name="Bae J.W."/>
        </authorList>
    </citation>
    <scope>NUCLEOTIDE SEQUENCE [LARGE SCALE GENOMIC DNA]</scope>
    <source>
        <strain evidence="2 3">X49</strain>
    </source>
</reference>
<dbReference type="NCBIfam" id="NF037960">
    <property type="entry name" value="MFS_trans"/>
    <property type="match status" value="1"/>
</dbReference>
<evidence type="ECO:0008006" key="4">
    <source>
        <dbReference type="Google" id="ProtNLM"/>
    </source>
</evidence>
<sequence length="423" mass="46079">MSLVALLRQPHVLMLVGLMFSYAGSSVIEGAVPTLVAAGMLSPAWIALYTTFSRVISACAYVMARLLGHYSPYRVLLICEVYDMVITLGALWLLHVGSLSTPIVLITYVILTSVIPVITNIANGTYAGAIALRSERTAVRFNAFSLSFLTLATLVIGRPLGSWLIDYSINLVLAINLMMTLASFVFRWAAMKRDTLFAADQNQQTLEDSDTPRLNLMEGLRYFRGHILCLSASSPMTTPLVYLSMGLFLYYMPLWLAAGADNKGEIVAVAGIFGGLGSMVGPLLFHALKHLGHYRLHVTLAMFIVALDELITLAMVLVYGNDLSMSVLALYMALNFGLYLSASYCNVANLCARQKRFAGRRYPDMVGIAFSLASLFMLAGTWSGYLLRADRDPTWALVLATIITLLAAMGLAMKNGKGPPDPV</sequence>
<feature type="transmembrane region" description="Helical" evidence="1">
    <location>
        <begin position="106"/>
        <end position="129"/>
    </location>
</feature>
<dbReference type="EMBL" id="CP021323">
    <property type="protein sequence ID" value="ARS52944.1"/>
    <property type="molecule type" value="Genomic_DNA"/>
</dbReference>
<evidence type="ECO:0000313" key="2">
    <source>
        <dbReference type="EMBL" id="ARS52944.1"/>
    </source>
</evidence>
<dbReference type="KEGG" id="kus:B9G99_08675"/>
<protein>
    <recommendedName>
        <fullName evidence="4">MFS transporter</fullName>
    </recommendedName>
</protein>
<keyword evidence="1" id="KW-0472">Membrane</keyword>
<feature type="transmembrane region" description="Helical" evidence="1">
    <location>
        <begin position="366"/>
        <end position="387"/>
    </location>
</feature>
<dbReference type="Gene3D" id="1.20.1250.20">
    <property type="entry name" value="MFS general substrate transporter like domains"/>
    <property type="match status" value="1"/>
</dbReference>
<feature type="transmembrane region" description="Helical" evidence="1">
    <location>
        <begin position="141"/>
        <end position="161"/>
    </location>
</feature>
<feature type="transmembrane region" description="Helical" evidence="1">
    <location>
        <begin position="325"/>
        <end position="345"/>
    </location>
</feature>
<feature type="transmembrane region" description="Helical" evidence="1">
    <location>
        <begin position="266"/>
        <end position="288"/>
    </location>
</feature>
<name>A0A2Z2H6N0_9GAMM</name>
<feature type="transmembrane region" description="Helical" evidence="1">
    <location>
        <begin position="75"/>
        <end position="94"/>
    </location>
</feature>
<gene>
    <name evidence="2" type="ORF">B9G99_08675</name>
</gene>
<keyword evidence="1" id="KW-0812">Transmembrane</keyword>
<feature type="transmembrane region" description="Helical" evidence="1">
    <location>
        <begin position="393"/>
        <end position="413"/>
    </location>
</feature>
<dbReference type="OrthoDB" id="5182249at2"/>
<proteinExistence type="predicted"/>
<feature type="transmembrane region" description="Helical" evidence="1">
    <location>
        <begin position="12"/>
        <end position="32"/>
    </location>
</feature>
<keyword evidence="1" id="KW-1133">Transmembrane helix</keyword>
<evidence type="ECO:0000313" key="3">
    <source>
        <dbReference type="Proteomes" id="UP000250025"/>
    </source>
</evidence>
<organism evidence="2 3">
    <name type="scientific">Kushneria konosiri</name>
    <dbReference type="NCBI Taxonomy" id="698828"/>
    <lineage>
        <taxon>Bacteria</taxon>
        <taxon>Pseudomonadati</taxon>
        <taxon>Pseudomonadota</taxon>
        <taxon>Gammaproteobacteria</taxon>
        <taxon>Oceanospirillales</taxon>
        <taxon>Halomonadaceae</taxon>
        <taxon>Kushneria</taxon>
    </lineage>
</organism>
<dbReference type="AlphaFoldDB" id="A0A2Z2H6N0"/>
<keyword evidence="3" id="KW-1185">Reference proteome</keyword>
<evidence type="ECO:0000256" key="1">
    <source>
        <dbReference type="SAM" id="Phobius"/>
    </source>
</evidence>
<feature type="transmembrane region" description="Helical" evidence="1">
    <location>
        <begin position="167"/>
        <end position="186"/>
    </location>
</feature>
<dbReference type="SUPFAM" id="SSF103473">
    <property type="entry name" value="MFS general substrate transporter"/>
    <property type="match status" value="1"/>
</dbReference>